<dbReference type="EMBL" id="NBCO01000019">
    <property type="protein sequence ID" value="ORC88039.1"/>
    <property type="molecule type" value="Genomic_DNA"/>
</dbReference>
<protein>
    <submittedName>
        <fullName evidence="1">Uncharacterized protein</fullName>
    </submittedName>
</protein>
<proteinExistence type="predicted"/>
<sequence length="275" mass="31301">MKRCSLYFFRTDRGKKSEWLDSSLRTTQMQTEAIPDSGTLMLRAPFFYTDQQRICTTQELLHQISMFYCPDIYAYSILSARTILSEAHKRGILETTVNPGKFFVHPAALIRNPSMFSHFFGISRSPHFSELLSGLLASHDAHHSVLVRVCHSSGVDTTKWIAFLRGLCLCIAVGDPLISQVTYVMEDLLLGSGAHDVLTIPGEYHERGIFLAELLLEAGVEFGLISVLQLSLSIHQQFFTETPYAVSKRVAVCFTRSERRFLDWNLRCLNGKWWK</sequence>
<name>A0A1X0NV12_9TRYP</name>
<dbReference type="OrthoDB" id="272344at2759"/>
<dbReference type="RefSeq" id="XP_028882105.1">
    <property type="nucleotide sequence ID" value="XM_029026781.1"/>
</dbReference>
<comment type="caution">
    <text evidence="1">The sequence shown here is derived from an EMBL/GenBank/DDBJ whole genome shotgun (WGS) entry which is preliminary data.</text>
</comment>
<gene>
    <name evidence="1" type="ORF">TM35_000192830</name>
</gene>
<accession>A0A1X0NV12</accession>
<dbReference type="VEuPathDB" id="TriTrypDB:TM35_000192830"/>
<dbReference type="Proteomes" id="UP000192257">
    <property type="component" value="Unassembled WGS sequence"/>
</dbReference>
<keyword evidence="2" id="KW-1185">Reference proteome</keyword>
<dbReference type="AlphaFoldDB" id="A0A1X0NV12"/>
<evidence type="ECO:0000313" key="2">
    <source>
        <dbReference type="Proteomes" id="UP000192257"/>
    </source>
</evidence>
<organism evidence="1 2">
    <name type="scientific">Trypanosoma theileri</name>
    <dbReference type="NCBI Taxonomy" id="67003"/>
    <lineage>
        <taxon>Eukaryota</taxon>
        <taxon>Discoba</taxon>
        <taxon>Euglenozoa</taxon>
        <taxon>Kinetoplastea</taxon>
        <taxon>Metakinetoplastina</taxon>
        <taxon>Trypanosomatida</taxon>
        <taxon>Trypanosomatidae</taxon>
        <taxon>Trypanosoma</taxon>
    </lineage>
</organism>
<reference evidence="1 2" key="1">
    <citation type="submission" date="2017-03" db="EMBL/GenBank/DDBJ databases">
        <title>An alternative strategy for trypanosome survival in the mammalian bloodstream revealed through genome and transcriptome analysis of the ubiquitous bovine parasite Trypanosoma (Megatrypanum) theileri.</title>
        <authorList>
            <person name="Kelly S."/>
            <person name="Ivens A."/>
            <person name="Mott A."/>
            <person name="O'Neill E."/>
            <person name="Emms D."/>
            <person name="Macleod O."/>
            <person name="Voorheis P."/>
            <person name="Matthews J."/>
            <person name="Matthews K."/>
            <person name="Carrington M."/>
        </authorList>
    </citation>
    <scope>NUCLEOTIDE SEQUENCE [LARGE SCALE GENOMIC DNA]</scope>
    <source>
        <strain evidence="1">Edinburgh</strain>
    </source>
</reference>
<dbReference type="GeneID" id="39986561"/>
<evidence type="ECO:0000313" key="1">
    <source>
        <dbReference type="EMBL" id="ORC88039.1"/>
    </source>
</evidence>